<dbReference type="PANTHER" id="PTHR30576:SF21">
    <property type="entry name" value="UDP-GLUCOSE:UNDECAPRENYL-PHOSPHATE GLUCOSE-1-PHOSPHATE TRANSFERASE"/>
    <property type="match status" value="1"/>
</dbReference>
<feature type="transmembrane region" description="Helical" evidence="7">
    <location>
        <begin position="271"/>
        <end position="292"/>
    </location>
</feature>
<organism evidence="9 10">
    <name type="scientific">Trichlorobacter ammonificans</name>
    <dbReference type="NCBI Taxonomy" id="2916410"/>
    <lineage>
        <taxon>Bacteria</taxon>
        <taxon>Pseudomonadati</taxon>
        <taxon>Thermodesulfobacteriota</taxon>
        <taxon>Desulfuromonadia</taxon>
        <taxon>Geobacterales</taxon>
        <taxon>Geobacteraceae</taxon>
        <taxon>Trichlorobacter</taxon>
    </lineage>
</organism>
<name>A0ABN8HEY4_9BACT</name>
<feature type="domain" description="Bacterial sugar transferase" evidence="8">
    <location>
        <begin position="266"/>
        <end position="449"/>
    </location>
</feature>
<proteinExistence type="inferred from homology"/>
<dbReference type="GO" id="GO:0016740">
    <property type="term" value="F:transferase activity"/>
    <property type="evidence" value="ECO:0007669"/>
    <property type="project" value="UniProtKB-KW"/>
</dbReference>
<dbReference type="NCBIfam" id="TIGR03025">
    <property type="entry name" value="EPS_sugtrans"/>
    <property type="match status" value="1"/>
</dbReference>
<dbReference type="NCBIfam" id="TIGR03013">
    <property type="entry name" value="EpsB_2"/>
    <property type="match status" value="1"/>
</dbReference>
<dbReference type="InterPro" id="IPR017475">
    <property type="entry name" value="EPS_sugar_tfrase"/>
</dbReference>
<reference evidence="9 10" key="1">
    <citation type="submission" date="2022-03" db="EMBL/GenBank/DDBJ databases">
        <authorList>
            <person name="Koch H."/>
        </authorList>
    </citation>
    <scope>NUCLEOTIDE SEQUENCE [LARGE SCALE GENOMIC DNA]</scope>
    <source>
        <strain evidence="9 10">G1</strain>
    </source>
</reference>
<feature type="transmembrane region" description="Helical" evidence="7">
    <location>
        <begin position="75"/>
        <end position="94"/>
    </location>
</feature>
<dbReference type="EMBL" id="OW150024">
    <property type="protein sequence ID" value="CAH2031364.1"/>
    <property type="molecule type" value="Genomic_DNA"/>
</dbReference>
<dbReference type="Proteomes" id="UP001295463">
    <property type="component" value="Chromosome"/>
</dbReference>
<keyword evidence="6 7" id="KW-0472">Membrane</keyword>
<keyword evidence="3 9" id="KW-0808">Transferase</keyword>
<gene>
    <name evidence="9" type="ORF">GEAMG1_1534</name>
</gene>
<evidence type="ECO:0000313" key="10">
    <source>
        <dbReference type="Proteomes" id="UP001295463"/>
    </source>
</evidence>
<dbReference type="RefSeq" id="WP_305732193.1">
    <property type="nucleotide sequence ID" value="NZ_OW150024.1"/>
</dbReference>
<evidence type="ECO:0000313" key="9">
    <source>
        <dbReference type="EMBL" id="CAH2031364.1"/>
    </source>
</evidence>
<comment type="subcellular location">
    <subcellularLocation>
        <location evidence="1">Membrane</location>
        <topology evidence="1">Multi-pass membrane protein</topology>
    </subcellularLocation>
</comment>
<dbReference type="InterPro" id="IPR017464">
    <property type="entry name" value="Sugar_tfrase_EpsB_2"/>
</dbReference>
<sequence length="455" mass="51017">MELHKRILLLVTGDILAAMLAILAALAIHRSAVPTVADFMGVGLYRIALFVAILVFLSFLAEIYANHHQLVTSEIAFKIVFSLGVACLVFSFLSHAYPDDPHGNNLLVSAVIAFGILQFLCHVAYRLYVKCRGFARRVLILGVGPLAGRMGAIIPASDENYVLSGYVQCANEATHVPPSIIIENTGSLYETVKRQQADKIVVSLSERRGVFPIRDVMACKLDGVEVIDAPTFYEQVTGKLFLEGMNPSWIIFSDGFKVGCLRKVLKRGMDICCAVTGILLTAPFFPLIALAIRLDSPGPVFYRQERVGEKEKPFWLYKFRTMRSDAESATGAVWAQQNDSRVTRVGAFFRKSRIDELPQFFNILRGDMSMVGPRPERPEFVNKLKESIPYYSERHFVKPGVTGWAQVRYPYGASVEDALEKLRYDLYYIKNLTLSLDLMIILETIRVVLFRKGAR</sequence>
<feature type="transmembrane region" description="Helical" evidence="7">
    <location>
        <begin position="43"/>
        <end position="63"/>
    </location>
</feature>
<keyword evidence="10" id="KW-1185">Reference proteome</keyword>
<feature type="transmembrane region" description="Helical" evidence="7">
    <location>
        <begin position="7"/>
        <end position="28"/>
    </location>
</feature>
<dbReference type="PANTHER" id="PTHR30576">
    <property type="entry name" value="COLANIC BIOSYNTHESIS UDP-GLUCOSE LIPID CARRIER TRANSFERASE"/>
    <property type="match status" value="1"/>
</dbReference>
<accession>A0ABN8HEY4</accession>
<keyword evidence="4 7" id="KW-0812">Transmembrane</keyword>
<evidence type="ECO:0000256" key="5">
    <source>
        <dbReference type="ARBA" id="ARBA00022989"/>
    </source>
</evidence>
<evidence type="ECO:0000256" key="6">
    <source>
        <dbReference type="ARBA" id="ARBA00023136"/>
    </source>
</evidence>
<protein>
    <submittedName>
        <fullName evidence="9">Glycosyl transferase</fullName>
    </submittedName>
</protein>
<evidence type="ECO:0000256" key="4">
    <source>
        <dbReference type="ARBA" id="ARBA00022692"/>
    </source>
</evidence>
<dbReference type="Pfam" id="PF02397">
    <property type="entry name" value="Bac_transf"/>
    <property type="match status" value="1"/>
</dbReference>
<evidence type="ECO:0000256" key="7">
    <source>
        <dbReference type="SAM" id="Phobius"/>
    </source>
</evidence>
<dbReference type="InterPro" id="IPR003362">
    <property type="entry name" value="Bact_transf"/>
</dbReference>
<evidence type="ECO:0000256" key="3">
    <source>
        <dbReference type="ARBA" id="ARBA00022679"/>
    </source>
</evidence>
<feature type="transmembrane region" description="Helical" evidence="7">
    <location>
        <begin position="106"/>
        <end position="128"/>
    </location>
</feature>
<evidence type="ECO:0000256" key="2">
    <source>
        <dbReference type="ARBA" id="ARBA00006464"/>
    </source>
</evidence>
<comment type="similarity">
    <text evidence="2">Belongs to the bacterial sugar transferase family.</text>
</comment>
<evidence type="ECO:0000256" key="1">
    <source>
        <dbReference type="ARBA" id="ARBA00004141"/>
    </source>
</evidence>
<evidence type="ECO:0000259" key="8">
    <source>
        <dbReference type="Pfam" id="PF02397"/>
    </source>
</evidence>
<keyword evidence="5 7" id="KW-1133">Transmembrane helix</keyword>